<dbReference type="EMBL" id="JACHHY010000008">
    <property type="protein sequence ID" value="MBB5018302.1"/>
    <property type="molecule type" value="Genomic_DNA"/>
</dbReference>
<evidence type="ECO:0000259" key="1">
    <source>
        <dbReference type="Pfam" id="PF15579"/>
    </source>
</evidence>
<feature type="domain" description="Immunity protein 52" evidence="1">
    <location>
        <begin position="34"/>
        <end position="241"/>
    </location>
</feature>
<reference evidence="2 3" key="1">
    <citation type="submission" date="2020-08" db="EMBL/GenBank/DDBJ databases">
        <title>Genomic Encyclopedia of Type Strains, Phase IV (KMG-IV): sequencing the most valuable type-strain genomes for metagenomic binning, comparative biology and taxonomic classification.</title>
        <authorList>
            <person name="Goeker M."/>
        </authorList>
    </citation>
    <scope>NUCLEOTIDE SEQUENCE [LARGE SCALE GENOMIC DNA]</scope>
    <source>
        <strain evidence="2 3">DSM 27165</strain>
    </source>
</reference>
<organism evidence="2 3">
    <name type="scientific">Chitinivorax tropicus</name>
    <dbReference type="NCBI Taxonomy" id="714531"/>
    <lineage>
        <taxon>Bacteria</taxon>
        <taxon>Pseudomonadati</taxon>
        <taxon>Pseudomonadota</taxon>
        <taxon>Betaproteobacteria</taxon>
        <taxon>Chitinivorax</taxon>
    </lineage>
</organism>
<comment type="caution">
    <text evidence="2">The sequence shown here is derived from an EMBL/GenBank/DDBJ whole genome shotgun (WGS) entry which is preliminary data.</text>
</comment>
<dbReference type="RefSeq" id="WP_184037380.1">
    <property type="nucleotide sequence ID" value="NZ_JACHHY010000008.1"/>
</dbReference>
<keyword evidence="3" id="KW-1185">Reference proteome</keyword>
<accession>A0A840MNH6</accession>
<gene>
    <name evidence="2" type="ORF">HNQ59_001590</name>
</gene>
<evidence type="ECO:0000313" key="2">
    <source>
        <dbReference type="EMBL" id="MBB5018302.1"/>
    </source>
</evidence>
<name>A0A840MNH6_9PROT</name>
<sequence length="248" mass="27886">MKTPPPNIELTAQFRVDLEHPPVLADDLTCAFMLQQHLSQYSPKLVEWYLGGNSQEDALRYSAFDENGPTKAIEAVLTAQFRKQKNIFPMRGFGLWNGEDSTSGASLNLFIQETQRPSDVRFETDISDFLNYQCVLNTMLKMVDIWQPLFASAAPAFYGEKAVFKDRPGVGWMLYLPKVLTAQQVPEARALVPVMGKNEKGQDQQIGTIIVSVTDEPFSSENAEHVKTANAIEIRLVDQDLLPRYADL</sequence>
<protein>
    <recommendedName>
        <fullName evidence="1">Immunity protein 52 domain-containing protein</fullName>
    </recommendedName>
</protein>
<dbReference type="Pfam" id="PF15579">
    <property type="entry name" value="Imm52"/>
    <property type="match status" value="1"/>
</dbReference>
<evidence type="ECO:0000313" key="3">
    <source>
        <dbReference type="Proteomes" id="UP000575898"/>
    </source>
</evidence>
<dbReference type="InterPro" id="IPR028969">
    <property type="entry name" value="Imm52"/>
</dbReference>
<dbReference type="Proteomes" id="UP000575898">
    <property type="component" value="Unassembled WGS sequence"/>
</dbReference>
<proteinExistence type="predicted"/>
<dbReference type="AlphaFoldDB" id="A0A840MNH6"/>